<proteinExistence type="predicted"/>
<protein>
    <recommendedName>
        <fullName evidence="1">PAS domain-containing protein</fullName>
    </recommendedName>
</protein>
<evidence type="ECO:0000313" key="3">
    <source>
        <dbReference type="Proteomes" id="UP000177325"/>
    </source>
</evidence>
<dbReference type="InterPro" id="IPR035965">
    <property type="entry name" value="PAS-like_dom_sf"/>
</dbReference>
<dbReference type="Proteomes" id="UP000177325">
    <property type="component" value="Unassembled WGS sequence"/>
</dbReference>
<organism evidence="2 3">
    <name type="scientific">Candidatus Kaiserbacteria bacterium RIFCSPLOWO2_12_FULL_45_26</name>
    <dbReference type="NCBI Taxonomy" id="1798525"/>
    <lineage>
        <taxon>Bacteria</taxon>
        <taxon>Candidatus Kaiseribacteriota</taxon>
    </lineage>
</organism>
<dbReference type="STRING" id="1798525.A3G90_04160"/>
<reference evidence="2 3" key="1">
    <citation type="journal article" date="2016" name="Nat. Commun.">
        <title>Thousands of microbial genomes shed light on interconnected biogeochemical processes in an aquifer system.</title>
        <authorList>
            <person name="Anantharaman K."/>
            <person name="Brown C.T."/>
            <person name="Hug L.A."/>
            <person name="Sharon I."/>
            <person name="Castelle C.J."/>
            <person name="Probst A.J."/>
            <person name="Thomas B.C."/>
            <person name="Singh A."/>
            <person name="Wilkins M.J."/>
            <person name="Karaoz U."/>
            <person name="Brodie E.L."/>
            <person name="Williams K.H."/>
            <person name="Hubbard S.S."/>
            <person name="Banfield J.F."/>
        </authorList>
    </citation>
    <scope>NUCLEOTIDE SEQUENCE [LARGE SCALE GENOMIC DNA]</scope>
</reference>
<dbReference type="SUPFAM" id="SSF55785">
    <property type="entry name" value="PYP-like sensor domain (PAS domain)"/>
    <property type="match status" value="1"/>
</dbReference>
<sequence>MHKTLLRQLQRALGADPVLTPELQELLQLISVTYEGFDKERVLSERSLEISSKELRLLVATLRTILDSVGEGILVLDENQKIAYFNKRFVEIWEIPAEQITAPQTEVVITSVINKVIDTEFLRRIIDQVNSGQEIGNDIRIKLINKSVVAVKSYPQLLEGKNVGKIWSFRDVTKYINFQEEIQEKVATLEQMNKTMVDRELKMIALKEKIALLEQKLGNIQQ</sequence>
<accession>A0A1F6FH86</accession>
<gene>
    <name evidence="2" type="ORF">A3G90_04160</name>
</gene>
<comment type="caution">
    <text evidence="2">The sequence shown here is derived from an EMBL/GenBank/DDBJ whole genome shotgun (WGS) entry which is preliminary data.</text>
</comment>
<evidence type="ECO:0000259" key="1">
    <source>
        <dbReference type="Pfam" id="PF13188"/>
    </source>
</evidence>
<dbReference type="EMBL" id="MFMM01000001">
    <property type="protein sequence ID" value="OGG85222.1"/>
    <property type="molecule type" value="Genomic_DNA"/>
</dbReference>
<dbReference type="InterPro" id="IPR000014">
    <property type="entry name" value="PAS"/>
</dbReference>
<evidence type="ECO:0000313" key="2">
    <source>
        <dbReference type="EMBL" id="OGG85222.1"/>
    </source>
</evidence>
<dbReference type="Pfam" id="PF13188">
    <property type="entry name" value="PAS_8"/>
    <property type="match status" value="1"/>
</dbReference>
<name>A0A1F6FH86_9BACT</name>
<feature type="domain" description="PAS" evidence="1">
    <location>
        <begin position="61"/>
        <end position="100"/>
    </location>
</feature>
<dbReference type="Gene3D" id="3.30.450.20">
    <property type="entry name" value="PAS domain"/>
    <property type="match status" value="1"/>
</dbReference>
<dbReference type="AlphaFoldDB" id="A0A1F6FH86"/>